<evidence type="ECO:0000256" key="1">
    <source>
        <dbReference type="SAM" id="SignalP"/>
    </source>
</evidence>
<dbReference type="Proteomes" id="UP000730482">
    <property type="component" value="Unassembled WGS sequence"/>
</dbReference>
<dbReference type="RefSeq" id="WP_212019712.1">
    <property type="nucleotide sequence ID" value="NZ_JAAFYZ010000245.1"/>
</dbReference>
<proteinExistence type="predicted"/>
<evidence type="ECO:0008006" key="4">
    <source>
        <dbReference type="Google" id="ProtNLM"/>
    </source>
</evidence>
<name>A0ABS5L4N8_9ACTN</name>
<feature type="chain" id="PRO_5045167624" description="Lipoprotein" evidence="1">
    <location>
        <begin position="26"/>
        <end position="251"/>
    </location>
</feature>
<feature type="signal peptide" evidence="1">
    <location>
        <begin position="1"/>
        <end position="25"/>
    </location>
</feature>
<gene>
    <name evidence="2" type="ORF">KGQ19_41260</name>
</gene>
<dbReference type="EMBL" id="JAAFYZ010000245">
    <property type="protein sequence ID" value="MBS2553303.1"/>
    <property type="molecule type" value="Genomic_DNA"/>
</dbReference>
<reference evidence="2 3" key="1">
    <citation type="submission" date="2020-02" db="EMBL/GenBank/DDBJ databases">
        <title>Acidophilic actinobacteria isolated from forest soil.</title>
        <authorList>
            <person name="Golinska P."/>
        </authorList>
    </citation>
    <scope>NUCLEOTIDE SEQUENCE [LARGE SCALE GENOMIC DNA]</scope>
    <source>
        <strain evidence="2 3">NL8</strain>
    </source>
</reference>
<evidence type="ECO:0000313" key="3">
    <source>
        <dbReference type="Proteomes" id="UP000730482"/>
    </source>
</evidence>
<protein>
    <recommendedName>
        <fullName evidence="4">Lipoprotein</fullName>
    </recommendedName>
</protein>
<keyword evidence="1" id="KW-0732">Signal</keyword>
<sequence>MIHASPVRLAAVVVLGGAVALATSACGGPMQAGAAAVVQGQRTTDATVQDQVSSIISLVQKNNLQQGAVTDAQRAALSKAQISLLVEQALWQKAADDEGLEVTSADDAKEQTALVEQDRATLGGKQFTGSDNEAVALADAESQSASGLAPSTVPIYAHVQALIRAVVDEQAAKAHLDPNDQNNVPALQSALQPVLVKAAGEIKVKISPRYGQFDASTAQVVAAQASWIRPTKAQIAAAQQQQDASNGMGTN</sequence>
<organism evidence="2 3">
    <name type="scientific">Catenulispora pinistramenti</name>
    <dbReference type="NCBI Taxonomy" id="2705254"/>
    <lineage>
        <taxon>Bacteria</taxon>
        <taxon>Bacillati</taxon>
        <taxon>Actinomycetota</taxon>
        <taxon>Actinomycetes</taxon>
        <taxon>Catenulisporales</taxon>
        <taxon>Catenulisporaceae</taxon>
        <taxon>Catenulispora</taxon>
    </lineage>
</organism>
<keyword evidence="3" id="KW-1185">Reference proteome</keyword>
<comment type="caution">
    <text evidence="2">The sequence shown here is derived from an EMBL/GenBank/DDBJ whole genome shotgun (WGS) entry which is preliminary data.</text>
</comment>
<evidence type="ECO:0000313" key="2">
    <source>
        <dbReference type="EMBL" id="MBS2553303.1"/>
    </source>
</evidence>
<accession>A0ABS5L4N8</accession>